<reference evidence="2" key="1">
    <citation type="submission" date="2016-12" db="EMBL/GenBank/DDBJ databases">
        <authorList>
            <person name="Meng X."/>
        </authorList>
    </citation>
    <scope>NUCLEOTIDE SEQUENCE [LARGE SCALE GENOMIC DNA]</scope>
    <source>
        <strain evidence="2">DSM 20732</strain>
    </source>
</reference>
<evidence type="ECO:0000313" key="1">
    <source>
        <dbReference type="EMBL" id="OKL51937.1"/>
    </source>
</evidence>
<sequence length="158" mass="16820">MLGFAERTHSGARVTAEGANLGELRFPRVQDGLANAWAGPGERFTPEYEARLQRVAITIAACGWRPAIELQGTQDGEVVVAYHPHVDYRAVLFQIEDPSEQQRVDKLLAADSVEPGGAQGLVAHLLERFAQAEGERSGCARASVPSTKGGCGNCSCGS</sequence>
<gene>
    <name evidence="1" type="ORF">BSZ40_05500</name>
</gene>
<organism evidence="1 2">
    <name type="scientific">Buchananella hordeovulneris</name>
    <dbReference type="NCBI Taxonomy" id="52770"/>
    <lineage>
        <taxon>Bacteria</taxon>
        <taxon>Bacillati</taxon>
        <taxon>Actinomycetota</taxon>
        <taxon>Actinomycetes</taxon>
        <taxon>Actinomycetales</taxon>
        <taxon>Actinomycetaceae</taxon>
        <taxon>Buchananella</taxon>
    </lineage>
</organism>
<accession>A0A1Q5PWJ8</accession>
<dbReference type="EMBL" id="MQVS01000004">
    <property type="protein sequence ID" value="OKL51937.1"/>
    <property type="molecule type" value="Genomic_DNA"/>
</dbReference>
<dbReference type="STRING" id="52770.BSZ40_05500"/>
<protein>
    <submittedName>
        <fullName evidence="1">Uncharacterized protein</fullName>
    </submittedName>
</protein>
<proteinExistence type="predicted"/>
<name>A0A1Q5PWJ8_9ACTO</name>
<comment type="caution">
    <text evidence="1">The sequence shown here is derived from an EMBL/GenBank/DDBJ whole genome shotgun (WGS) entry which is preliminary data.</text>
</comment>
<dbReference type="Proteomes" id="UP000185612">
    <property type="component" value="Unassembled WGS sequence"/>
</dbReference>
<keyword evidence="2" id="KW-1185">Reference proteome</keyword>
<dbReference type="InParanoid" id="A0A1Q5PWJ8"/>
<dbReference type="AlphaFoldDB" id="A0A1Q5PWJ8"/>
<evidence type="ECO:0000313" key="2">
    <source>
        <dbReference type="Proteomes" id="UP000185612"/>
    </source>
</evidence>